<protein>
    <recommendedName>
        <fullName evidence="1">Chitin-binding type-2 domain-containing protein</fullName>
    </recommendedName>
</protein>
<evidence type="ECO:0000313" key="3">
    <source>
        <dbReference type="Proteomes" id="UP001162156"/>
    </source>
</evidence>
<proteinExistence type="predicted"/>
<dbReference type="PROSITE" id="PS50940">
    <property type="entry name" value="CHIT_BIND_II"/>
    <property type="match status" value="1"/>
</dbReference>
<comment type="caution">
    <text evidence="2">The sequence shown here is derived from an EMBL/GenBank/DDBJ whole genome shotgun (WGS) entry which is preliminary data.</text>
</comment>
<evidence type="ECO:0000313" key="2">
    <source>
        <dbReference type="EMBL" id="KAJ8931267.1"/>
    </source>
</evidence>
<sequence>MATTPPQSCGGPGKYPATNCNQYYECVEVMYWYELVVQNCGSGQSFSNTAQGCIADSSCNP</sequence>
<evidence type="ECO:0000259" key="1">
    <source>
        <dbReference type="PROSITE" id="PS50940"/>
    </source>
</evidence>
<dbReference type="InterPro" id="IPR036508">
    <property type="entry name" value="Chitin-bd_dom_sf"/>
</dbReference>
<dbReference type="Pfam" id="PF01607">
    <property type="entry name" value="CBM_14"/>
    <property type="match status" value="1"/>
</dbReference>
<organism evidence="2 3">
    <name type="scientific">Rhamnusium bicolor</name>
    <dbReference type="NCBI Taxonomy" id="1586634"/>
    <lineage>
        <taxon>Eukaryota</taxon>
        <taxon>Metazoa</taxon>
        <taxon>Ecdysozoa</taxon>
        <taxon>Arthropoda</taxon>
        <taxon>Hexapoda</taxon>
        <taxon>Insecta</taxon>
        <taxon>Pterygota</taxon>
        <taxon>Neoptera</taxon>
        <taxon>Endopterygota</taxon>
        <taxon>Coleoptera</taxon>
        <taxon>Polyphaga</taxon>
        <taxon>Cucujiformia</taxon>
        <taxon>Chrysomeloidea</taxon>
        <taxon>Cerambycidae</taxon>
        <taxon>Lepturinae</taxon>
        <taxon>Rhagiini</taxon>
        <taxon>Rhamnusium</taxon>
    </lineage>
</organism>
<dbReference type="Proteomes" id="UP001162156">
    <property type="component" value="Unassembled WGS sequence"/>
</dbReference>
<dbReference type="GO" id="GO:0005576">
    <property type="term" value="C:extracellular region"/>
    <property type="evidence" value="ECO:0007669"/>
    <property type="project" value="InterPro"/>
</dbReference>
<dbReference type="AlphaFoldDB" id="A0AAV8WYC0"/>
<dbReference type="InterPro" id="IPR002557">
    <property type="entry name" value="Chitin-bd_dom"/>
</dbReference>
<accession>A0AAV8WYC0</accession>
<gene>
    <name evidence="2" type="ORF">NQ314_015833</name>
</gene>
<dbReference type="SUPFAM" id="SSF57625">
    <property type="entry name" value="Invertebrate chitin-binding proteins"/>
    <property type="match status" value="1"/>
</dbReference>
<dbReference type="EMBL" id="JANEYF010004418">
    <property type="protein sequence ID" value="KAJ8931267.1"/>
    <property type="molecule type" value="Genomic_DNA"/>
</dbReference>
<name>A0AAV8WYC0_9CUCU</name>
<feature type="domain" description="Chitin-binding type-2" evidence="1">
    <location>
        <begin position="6"/>
        <end position="61"/>
    </location>
</feature>
<reference evidence="2" key="1">
    <citation type="journal article" date="2023" name="Insect Mol. Biol.">
        <title>Genome sequencing provides insights into the evolution of gene families encoding plant cell wall-degrading enzymes in longhorned beetles.</title>
        <authorList>
            <person name="Shin N.R."/>
            <person name="Okamura Y."/>
            <person name="Kirsch R."/>
            <person name="Pauchet Y."/>
        </authorList>
    </citation>
    <scope>NUCLEOTIDE SEQUENCE</scope>
    <source>
        <strain evidence="2">RBIC_L_NR</strain>
    </source>
</reference>
<dbReference type="GO" id="GO:0008061">
    <property type="term" value="F:chitin binding"/>
    <property type="evidence" value="ECO:0007669"/>
    <property type="project" value="InterPro"/>
</dbReference>
<dbReference type="Gene3D" id="2.170.140.10">
    <property type="entry name" value="Chitin binding domain"/>
    <property type="match status" value="1"/>
</dbReference>
<keyword evidence="3" id="KW-1185">Reference proteome</keyword>